<gene>
    <name evidence="4" type="ORF">BRUM_1832</name>
</gene>
<feature type="active site" evidence="1">
    <location>
        <position position="190"/>
    </location>
</feature>
<dbReference type="Pfam" id="PF05362">
    <property type="entry name" value="Lon_C"/>
    <property type="match status" value="1"/>
</dbReference>
<dbReference type="SUPFAM" id="SSF54211">
    <property type="entry name" value="Ribosomal protein S5 domain 2-like"/>
    <property type="match status" value="1"/>
</dbReference>
<dbReference type="GO" id="GO:0004176">
    <property type="term" value="F:ATP-dependent peptidase activity"/>
    <property type="evidence" value="ECO:0007669"/>
    <property type="project" value="UniProtKB-UniRule"/>
</dbReference>
<feature type="active site" evidence="1">
    <location>
        <position position="235"/>
    </location>
</feature>
<keyword evidence="2" id="KW-1133">Transmembrane helix</keyword>
<keyword evidence="1" id="KW-0720">Serine protease</keyword>
<dbReference type="PROSITE" id="PS51786">
    <property type="entry name" value="LON_PROTEOLYTIC"/>
    <property type="match status" value="1"/>
</dbReference>
<name>A0A087D0B6_BIFRU</name>
<dbReference type="GO" id="GO:0006508">
    <property type="term" value="P:proteolysis"/>
    <property type="evidence" value="ECO:0007669"/>
    <property type="project" value="UniProtKB-KW"/>
</dbReference>
<keyword evidence="1" id="KW-0645">Protease</keyword>
<dbReference type="Proteomes" id="UP000029078">
    <property type="component" value="Unassembled WGS sequence"/>
</dbReference>
<evidence type="ECO:0000259" key="3">
    <source>
        <dbReference type="PROSITE" id="PS51786"/>
    </source>
</evidence>
<dbReference type="GO" id="GO:0004252">
    <property type="term" value="F:serine-type endopeptidase activity"/>
    <property type="evidence" value="ECO:0007669"/>
    <property type="project" value="UniProtKB-UniRule"/>
</dbReference>
<dbReference type="PANTHER" id="PTHR10046">
    <property type="entry name" value="ATP DEPENDENT LON PROTEASE FAMILY MEMBER"/>
    <property type="match status" value="1"/>
</dbReference>
<evidence type="ECO:0000256" key="1">
    <source>
        <dbReference type="PROSITE-ProRule" id="PRU01122"/>
    </source>
</evidence>
<dbReference type="Gene3D" id="3.30.230.10">
    <property type="match status" value="1"/>
</dbReference>
<feature type="domain" description="Lon proteolytic" evidence="3">
    <location>
        <begin position="185"/>
        <end position="283"/>
    </location>
</feature>
<evidence type="ECO:0000256" key="2">
    <source>
        <dbReference type="SAM" id="Phobius"/>
    </source>
</evidence>
<proteinExistence type="inferred from homology"/>
<keyword evidence="2" id="KW-0812">Transmembrane</keyword>
<dbReference type="EC" id="3.4.21.53" evidence="1"/>
<keyword evidence="2" id="KW-0472">Membrane</keyword>
<protein>
    <recommendedName>
        <fullName evidence="1">endopeptidase La</fullName>
        <ecNumber evidence="1">3.4.21.53</ecNumber>
    </recommendedName>
</protein>
<evidence type="ECO:0000313" key="5">
    <source>
        <dbReference type="Proteomes" id="UP000029078"/>
    </source>
</evidence>
<dbReference type="InterPro" id="IPR014721">
    <property type="entry name" value="Ribsml_uS5_D2-typ_fold_subgr"/>
</dbReference>
<dbReference type="GO" id="GO:0005524">
    <property type="term" value="F:ATP binding"/>
    <property type="evidence" value="ECO:0007669"/>
    <property type="project" value="InterPro"/>
</dbReference>
<dbReference type="InterPro" id="IPR027065">
    <property type="entry name" value="Lon_Prtase"/>
</dbReference>
<dbReference type="STRING" id="78346.BRUM_1832"/>
<dbReference type="InterPro" id="IPR020568">
    <property type="entry name" value="Ribosomal_Su5_D2-typ_SF"/>
</dbReference>
<dbReference type="InterPro" id="IPR008269">
    <property type="entry name" value="Lon_proteolytic"/>
</dbReference>
<organism evidence="4 5">
    <name type="scientific">Bifidobacterium ruminantium</name>
    <dbReference type="NCBI Taxonomy" id="78346"/>
    <lineage>
        <taxon>Bacteria</taxon>
        <taxon>Bacillati</taxon>
        <taxon>Actinomycetota</taxon>
        <taxon>Actinomycetes</taxon>
        <taxon>Bifidobacteriales</taxon>
        <taxon>Bifidobacteriaceae</taxon>
        <taxon>Bifidobacterium</taxon>
    </lineage>
</organism>
<dbReference type="AlphaFoldDB" id="A0A087D0B6"/>
<comment type="catalytic activity">
    <reaction evidence="1">
        <text>Hydrolysis of proteins in presence of ATP.</text>
        <dbReference type="EC" id="3.4.21.53"/>
    </reaction>
</comment>
<reference evidence="4 5" key="1">
    <citation type="submission" date="2014-03" db="EMBL/GenBank/DDBJ databases">
        <title>Genomics of Bifidobacteria.</title>
        <authorList>
            <person name="Ventura M."/>
            <person name="Milani C."/>
            <person name="Lugli G.A."/>
        </authorList>
    </citation>
    <scope>NUCLEOTIDE SEQUENCE [LARGE SCALE GENOMIC DNA]</scope>
    <source>
        <strain evidence="4 5">LMG 21811</strain>
    </source>
</reference>
<comment type="caution">
    <text evidence="4">The sequence shown here is derived from an EMBL/GenBank/DDBJ whole genome shotgun (WGS) entry which is preliminary data.</text>
</comment>
<dbReference type="eggNOG" id="COG3480">
    <property type="taxonomic scope" value="Bacteria"/>
</dbReference>
<dbReference type="EMBL" id="JGZL01000009">
    <property type="protein sequence ID" value="KFI88966.1"/>
    <property type="molecule type" value="Genomic_DNA"/>
</dbReference>
<feature type="transmembrane region" description="Helical" evidence="2">
    <location>
        <begin position="42"/>
        <end position="64"/>
    </location>
</feature>
<dbReference type="GO" id="GO:0030163">
    <property type="term" value="P:protein catabolic process"/>
    <property type="evidence" value="ECO:0007669"/>
    <property type="project" value="InterPro"/>
</dbReference>
<dbReference type="RefSeq" id="WP_152571362.1">
    <property type="nucleotide sequence ID" value="NZ_JGZL01000009.1"/>
</dbReference>
<comment type="similarity">
    <text evidence="1">Belongs to the peptidase S16 family.</text>
</comment>
<sequence>MQETQRVHAKSTRTGKSQGVLPRLKRWWWRVGRWLDVRPWRYLAGLFTAVLCVVILCLPSAYVVQGPGPTQNVLGAVGGKQVISVSGVKTHKDSGKLLLVTVNASGVPGYPVSNAQTLLAWANPKSTVLPQEAVFPVGQSAKDYEKESNKEMASSQDAATAAARKFLKSRGYDVSGMKVTMHVDDIGGPSAGMMYTLGLIDKVSGEKLSGGKTIAGTGTMNAKGKVGAIGGIRLKMIGAKRDGATWFLAPESNCSDVVGHVPQGLHVVKVGTLDEAYQALVAIRDGKGGSLPKCVAGK</sequence>
<keyword evidence="1" id="KW-0378">Hydrolase</keyword>
<accession>A0A087D0B6</accession>
<evidence type="ECO:0000313" key="4">
    <source>
        <dbReference type="EMBL" id="KFI88966.1"/>
    </source>
</evidence>
<keyword evidence="5" id="KW-1185">Reference proteome</keyword>